<dbReference type="PANTHER" id="PTHR11409:SF42">
    <property type="entry name" value="ADENOSINE DEAMINASE-LIKE PROTEIN"/>
    <property type="match status" value="1"/>
</dbReference>
<comment type="similarity">
    <text evidence="2">Belongs to the metallo-dependent hydrolases superfamily. Adenosine and AMP deaminases family.</text>
</comment>
<dbReference type="Proteomes" id="UP000094527">
    <property type="component" value="Unassembled WGS sequence"/>
</dbReference>
<comment type="catalytic activity">
    <reaction evidence="7">
        <text>N(6)-methyl-AMP + H2O + H(+) = IMP + methylamine</text>
        <dbReference type="Rhea" id="RHEA:16001"/>
        <dbReference type="ChEBI" id="CHEBI:15377"/>
        <dbReference type="ChEBI" id="CHEBI:15378"/>
        <dbReference type="ChEBI" id="CHEBI:58053"/>
        <dbReference type="ChEBI" id="CHEBI:59338"/>
        <dbReference type="ChEBI" id="CHEBI:144842"/>
    </reaction>
    <physiologicalReaction direction="left-to-right" evidence="7">
        <dbReference type="Rhea" id="RHEA:16002"/>
    </physiologicalReaction>
</comment>
<dbReference type="GO" id="GO:0006154">
    <property type="term" value="P:adenosine catabolic process"/>
    <property type="evidence" value="ECO:0007669"/>
    <property type="project" value="TreeGrafter"/>
</dbReference>
<dbReference type="InterPro" id="IPR006330">
    <property type="entry name" value="Ado/ade_deaminase"/>
</dbReference>
<keyword evidence="10" id="KW-1185">Reference proteome</keyword>
<dbReference type="Gene3D" id="3.20.20.140">
    <property type="entry name" value="Metal-dependent hydrolases"/>
    <property type="match status" value="1"/>
</dbReference>
<dbReference type="GO" id="GO:0046872">
    <property type="term" value="F:metal ion binding"/>
    <property type="evidence" value="ECO:0007669"/>
    <property type="project" value="UniProtKB-KW"/>
</dbReference>
<dbReference type="GO" id="GO:0009117">
    <property type="term" value="P:nucleotide metabolic process"/>
    <property type="evidence" value="ECO:0007669"/>
    <property type="project" value="UniProtKB-KW"/>
</dbReference>
<dbReference type="GO" id="GO:0004000">
    <property type="term" value="F:adenosine deaminase activity"/>
    <property type="evidence" value="ECO:0007669"/>
    <property type="project" value="TreeGrafter"/>
</dbReference>
<name>A0A1D2MVT6_ORCCI</name>
<evidence type="ECO:0000256" key="4">
    <source>
        <dbReference type="ARBA" id="ARBA00022801"/>
    </source>
</evidence>
<dbReference type="SUPFAM" id="SSF51556">
    <property type="entry name" value="Metallo-dependent hydrolases"/>
    <property type="match status" value="1"/>
</dbReference>
<dbReference type="EMBL" id="LJIJ01000503">
    <property type="protein sequence ID" value="ODM96785.1"/>
    <property type="molecule type" value="Genomic_DNA"/>
</dbReference>
<proteinExistence type="inferred from homology"/>
<dbReference type="InterPro" id="IPR001365">
    <property type="entry name" value="A_deaminase_dom"/>
</dbReference>
<sequence length="373" mass="41885">MQASMDKVIRAMPKVELHAHLNGSISDKLLEHIKTISDCSDGYEPDVFPSIDSNGVLLDPINHSLDAVNDDKQSDTRRSLKECWNAFAKIHEVIQTPQDLYVATINVIAEFSKDNVIYLELRTGPKKVHNIPSKLSYIESVVKGITDAQNRFPIVVKLLISVDRKNGEQEALETVELSAIVAAKYPDIVVGIDVSGDPNYGNSTWIVNVMGEARRKGFKISCHLPEIVNPDEAIAFLEFGPERLGHGQFLHPLYGGTTELWELTKRKRIPVESCISSNIVSGVAVSVEDHIVKIFQKESLPYFICTDDMGVFRTTLSNEFRKLLTVVELSFQQIRNLCLDAVEHSFASTVEKERLTTIIQKWWLDVDCKSQGY</sequence>
<organism evidence="9 10">
    <name type="scientific">Orchesella cincta</name>
    <name type="common">Springtail</name>
    <name type="synonym">Podura cincta</name>
    <dbReference type="NCBI Taxonomy" id="48709"/>
    <lineage>
        <taxon>Eukaryota</taxon>
        <taxon>Metazoa</taxon>
        <taxon>Ecdysozoa</taxon>
        <taxon>Arthropoda</taxon>
        <taxon>Hexapoda</taxon>
        <taxon>Collembola</taxon>
        <taxon>Entomobryomorpha</taxon>
        <taxon>Entomobryoidea</taxon>
        <taxon>Orchesellidae</taxon>
        <taxon>Orchesellinae</taxon>
        <taxon>Orchesella</taxon>
    </lineage>
</organism>
<keyword evidence="5" id="KW-0862">Zinc</keyword>
<evidence type="ECO:0000259" key="8">
    <source>
        <dbReference type="Pfam" id="PF00962"/>
    </source>
</evidence>
<dbReference type="InterPro" id="IPR032466">
    <property type="entry name" value="Metal_Hydrolase"/>
</dbReference>
<evidence type="ECO:0000313" key="10">
    <source>
        <dbReference type="Proteomes" id="UP000094527"/>
    </source>
</evidence>
<dbReference type="AlphaFoldDB" id="A0A1D2MVT6"/>
<gene>
    <name evidence="9" type="ORF">Ocin01_09899</name>
</gene>
<keyword evidence="6" id="KW-0546">Nucleotide metabolism</keyword>
<dbReference type="OMA" id="RGWFRFQ"/>
<dbReference type="GO" id="GO:0046103">
    <property type="term" value="P:inosine biosynthetic process"/>
    <property type="evidence" value="ECO:0007669"/>
    <property type="project" value="TreeGrafter"/>
</dbReference>
<comment type="cofactor">
    <cofactor evidence="1">
        <name>Zn(2+)</name>
        <dbReference type="ChEBI" id="CHEBI:29105"/>
    </cofactor>
</comment>
<keyword evidence="4" id="KW-0378">Hydrolase</keyword>
<comment type="caution">
    <text evidence="9">The sequence shown here is derived from an EMBL/GenBank/DDBJ whole genome shotgun (WGS) entry which is preliminary data.</text>
</comment>
<dbReference type="Pfam" id="PF00962">
    <property type="entry name" value="A_deaminase"/>
    <property type="match status" value="1"/>
</dbReference>
<dbReference type="STRING" id="48709.A0A1D2MVT6"/>
<dbReference type="PANTHER" id="PTHR11409">
    <property type="entry name" value="ADENOSINE DEAMINASE"/>
    <property type="match status" value="1"/>
</dbReference>
<accession>A0A1D2MVT6</accession>
<keyword evidence="3" id="KW-0479">Metal-binding</keyword>
<dbReference type="OrthoDB" id="4429489at2759"/>
<evidence type="ECO:0000256" key="1">
    <source>
        <dbReference type="ARBA" id="ARBA00001947"/>
    </source>
</evidence>
<evidence type="ECO:0000256" key="7">
    <source>
        <dbReference type="ARBA" id="ARBA00048787"/>
    </source>
</evidence>
<evidence type="ECO:0000256" key="6">
    <source>
        <dbReference type="ARBA" id="ARBA00023080"/>
    </source>
</evidence>
<protein>
    <submittedName>
        <fullName evidence="9">Adenosine deaminase-like protein</fullName>
    </submittedName>
</protein>
<evidence type="ECO:0000313" key="9">
    <source>
        <dbReference type="EMBL" id="ODM96785.1"/>
    </source>
</evidence>
<feature type="domain" description="Adenosine deaminase" evidence="8">
    <location>
        <begin position="13"/>
        <end position="362"/>
    </location>
</feature>
<evidence type="ECO:0000256" key="2">
    <source>
        <dbReference type="ARBA" id="ARBA00006676"/>
    </source>
</evidence>
<evidence type="ECO:0000256" key="5">
    <source>
        <dbReference type="ARBA" id="ARBA00022833"/>
    </source>
</evidence>
<reference evidence="9 10" key="1">
    <citation type="journal article" date="2016" name="Genome Biol. Evol.">
        <title>Gene Family Evolution Reflects Adaptation to Soil Environmental Stressors in the Genome of the Collembolan Orchesella cincta.</title>
        <authorList>
            <person name="Faddeeva-Vakhrusheva A."/>
            <person name="Derks M.F."/>
            <person name="Anvar S.Y."/>
            <person name="Agamennone V."/>
            <person name="Suring W."/>
            <person name="Smit S."/>
            <person name="van Straalen N.M."/>
            <person name="Roelofs D."/>
        </authorList>
    </citation>
    <scope>NUCLEOTIDE SEQUENCE [LARGE SCALE GENOMIC DNA]</scope>
    <source>
        <tissue evidence="9">Mixed pool</tissue>
    </source>
</reference>
<evidence type="ECO:0000256" key="3">
    <source>
        <dbReference type="ARBA" id="ARBA00022723"/>
    </source>
</evidence>